<evidence type="ECO:0000256" key="9">
    <source>
        <dbReference type="ARBA" id="ARBA00022691"/>
    </source>
</evidence>
<keyword evidence="9 12" id="KW-0949">S-adenosyl-L-methionine</keyword>
<dbReference type="InterPro" id="IPR046886">
    <property type="entry name" value="RsmE_MTase_dom"/>
</dbReference>
<dbReference type="InterPro" id="IPR029028">
    <property type="entry name" value="Alpha/beta_knot_MTases"/>
</dbReference>
<evidence type="ECO:0000256" key="8">
    <source>
        <dbReference type="ARBA" id="ARBA00022679"/>
    </source>
</evidence>
<comment type="subcellular location">
    <subcellularLocation>
        <location evidence="1 12">Cytoplasm</location>
    </subcellularLocation>
</comment>
<sequence>MQRYFIDLTKEEVMAKGTIVIKGEDVHHLSNVMRMKAGQDILCLTTDGFEALSKIDTITKEEVICHLEGWTNQNRELPIRVTIASGLPKGDKLELIIQKGTELGASAFAPFQAARSITKLDQKKSHKKRERWEKIAKEAAEQSYRNIIPGVHPVSTFKELIQMAGEFDKCVVAYEESSKEGEQSRFQTVLQQMKGGQTLLVVFGPEGGLAEKEIEELEKLGAVICGLGPRILRTETAPLYALSAISYQTELLRGESLWEQ</sequence>
<comment type="function">
    <text evidence="10 12">Specifically methylates the N3 position of the uracil ring of uridine 1498 (m3U1498) in 16S rRNA. Acts on the fully assembled 30S ribosomal subunit.</text>
</comment>
<keyword evidence="8 12" id="KW-0808">Transferase</keyword>
<dbReference type="EMBL" id="NKHG01000083">
    <property type="protein sequence ID" value="PCK20753.1"/>
    <property type="molecule type" value="Genomic_DNA"/>
</dbReference>
<gene>
    <name evidence="15" type="ORF">CEY02_11540</name>
</gene>
<dbReference type="GO" id="GO:0070042">
    <property type="term" value="F:rRNA (uridine-N3-)-methyltransferase activity"/>
    <property type="evidence" value="ECO:0007669"/>
    <property type="project" value="TreeGrafter"/>
</dbReference>
<reference evidence="15 16" key="1">
    <citation type="submission" date="2017-06" db="EMBL/GenBank/DDBJ databases">
        <title>Draft Genome Sequence of Bacillus sp Strain 36R Isolated from saline sediment at Atanasia, Sonora, Mexico.</title>
        <authorList>
            <person name="Sanchez Diaz R."/>
            <person name="Quiroz Macias M.E."/>
            <person name="Ibarra Gamez J.C."/>
            <person name="Enciso Ibarra J."/>
            <person name="Gomez Gil B."/>
            <person name="Galaviz Silva L."/>
        </authorList>
    </citation>
    <scope>NUCLEOTIDE SEQUENCE [LARGE SCALE GENOMIC DNA]</scope>
    <source>
        <strain evidence="15 16">36R_ATNSAL</strain>
    </source>
</reference>
<evidence type="ECO:0000256" key="6">
    <source>
        <dbReference type="ARBA" id="ARBA00022552"/>
    </source>
</evidence>
<dbReference type="NCBIfam" id="TIGR00046">
    <property type="entry name" value="RsmE family RNA methyltransferase"/>
    <property type="match status" value="1"/>
</dbReference>
<dbReference type="GO" id="GO:0070475">
    <property type="term" value="P:rRNA base methylation"/>
    <property type="evidence" value="ECO:0007669"/>
    <property type="project" value="TreeGrafter"/>
</dbReference>
<evidence type="ECO:0000259" key="13">
    <source>
        <dbReference type="Pfam" id="PF04452"/>
    </source>
</evidence>
<evidence type="ECO:0000256" key="7">
    <source>
        <dbReference type="ARBA" id="ARBA00022603"/>
    </source>
</evidence>
<organism evidence="15 16">
    <name type="scientific">Bacillus pumilus</name>
    <name type="common">Bacillus mesentericus</name>
    <dbReference type="NCBI Taxonomy" id="1408"/>
    <lineage>
        <taxon>Bacteria</taxon>
        <taxon>Bacillati</taxon>
        <taxon>Bacillota</taxon>
        <taxon>Bacilli</taxon>
        <taxon>Bacillales</taxon>
        <taxon>Bacillaceae</taxon>
        <taxon>Bacillus</taxon>
    </lineage>
</organism>
<evidence type="ECO:0000256" key="11">
    <source>
        <dbReference type="ARBA" id="ARBA00047944"/>
    </source>
</evidence>
<dbReference type="OrthoDB" id="9815641at2"/>
<keyword evidence="7 12" id="KW-0489">Methyltransferase</keyword>
<evidence type="ECO:0000256" key="12">
    <source>
        <dbReference type="PIRNR" id="PIRNR015601"/>
    </source>
</evidence>
<dbReference type="SUPFAM" id="SSF88697">
    <property type="entry name" value="PUA domain-like"/>
    <property type="match status" value="1"/>
</dbReference>
<evidence type="ECO:0000259" key="14">
    <source>
        <dbReference type="Pfam" id="PF20260"/>
    </source>
</evidence>
<evidence type="ECO:0000256" key="3">
    <source>
        <dbReference type="ARBA" id="ARBA00012328"/>
    </source>
</evidence>
<dbReference type="Proteomes" id="UP000228754">
    <property type="component" value="Unassembled WGS sequence"/>
</dbReference>
<protein>
    <recommendedName>
        <fullName evidence="4 12">Ribosomal RNA small subunit methyltransferase E</fullName>
        <ecNumber evidence="3 12">2.1.1.193</ecNumber>
    </recommendedName>
</protein>
<feature type="domain" description="Ribosomal RNA small subunit methyltransferase E methyltransferase" evidence="13">
    <location>
        <begin position="76"/>
        <end position="246"/>
    </location>
</feature>
<dbReference type="CDD" id="cd18084">
    <property type="entry name" value="RsmE-like"/>
    <property type="match status" value="1"/>
</dbReference>
<name>A0A2A5IU42_BACPU</name>
<dbReference type="InterPro" id="IPR006700">
    <property type="entry name" value="RsmE"/>
</dbReference>
<dbReference type="NCBIfam" id="NF008691">
    <property type="entry name" value="PRK11713.1-4"/>
    <property type="match status" value="1"/>
</dbReference>
<evidence type="ECO:0000313" key="16">
    <source>
        <dbReference type="Proteomes" id="UP000228754"/>
    </source>
</evidence>
<dbReference type="EC" id="2.1.1.193" evidence="3 12"/>
<keyword evidence="5 12" id="KW-0963">Cytoplasm</keyword>
<proteinExistence type="inferred from homology"/>
<accession>A0A2A5IU42</accession>
<dbReference type="PIRSF" id="PIRSF015601">
    <property type="entry name" value="MTase_slr0722"/>
    <property type="match status" value="1"/>
</dbReference>
<comment type="similarity">
    <text evidence="2 12">Belongs to the RNA methyltransferase RsmE family.</text>
</comment>
<comment type="caution">
    <text evidence="15">The sequence shown here is derived from an EMBL/GenBank/DDBJ whole genome shotgun (WGS) entry which is preliminary data.</text>
</comment>
<dbReference type="InterPro" id="IPR015947">
    <property type="entry name" value="PUA-like_sf"/>
</dbReference>
<dbReference type="Gene3D" id="2.40.240.20">
    <property type="entry name" value="Hypothetical PUA domain-like, domain 1"/>
    <property type="match status" value="1"/>
</dbReference>
<keyword evidence="6 12" id="KW-0698">rRNA processing</keyword>
<evidence type="ECO:0000256" key="2">
    <source>
        <dbReference type="ARBA" id="ARBA00005528"/>
    </source>
</evidence>
<evidence type="ECO:0000256" key="1">
    <source>
        <dbReference type="ARBA" id="ARBA00004496"/>
    </source>
</evidence>
<dbReference type="GO" id="GO:0005737">
    <property type="term" value="C:cytoplasm"/>
    <property type="evidence" value="ECO:0007669"/>
    <property type="project" value="UniProtKB-SubCell"/>
</dbReference>
<dbReference type="PANTHER" id="PTHR30027">
    <property type="entry name" value="RIBOSOMAL RNA SMALL SUBUNIT METHYLTRANSFERASE E"/>
    <property type="match status" value="1"/>
</dbReference>
<comment type="catalytic activity">
    <reaction evidence="11 12">
        <text>uridine(1498) in 16S rRNA + S-adenosyl-L-methionine = N(3)-methyluridine(1498) in 16S rRNA + S-adenosyl-L-homocysteine + H(+)</text>
        <dbReference type="Rhea" id="RHEA:42920"/>
        <dbReference type="Rhea" id="RHEA-COMP:10283"/>
        <dbReference type="Rhea" id="RHEA-COMP:10284"/>
        <dbReference type="ChEBI" id="CHEBI:15378"/>
        <dbReference type="ChEBI" id="CHEBI:57856"/>
        <dbReference type="ChEBI" id="CHEBI:59789"/>
        <dbReference type="ChEBI" id="CHEBI:65315"/>
        <dbReference type="ChEBI" id="CHEBI:74502"/>
        <dbReference type="EC" id="2.1.1.193"/>
    </reaction>
</comment>
<dbReference type="SUPFAM" id="SSF75217">
    <property type="entry name" value="alpha/beta knot"/>
    <property type="match status" value="1"/>
</dbReference>
<feature type="domain" description="Ribosomal RNA small subunit methyltransferase E PUA-like" evidence="14">
    <location>
        <begin position="21"/>
        <end position="67"/>
    </location>
</feature>
<dbReference type="InterPro" id="IPR029026">
    <property type="entry name" value="tRNA_m1G_MTases_N"/>
</dbReference>
<dbReference type="InterPro" id="IPR046887">
    <property type="entry name" value="RsmE_PUA-like"/>
</dbReference>
<dbReference type="Gene3D" id="3.40.1280.10">
    <property type="match status" value="1"/>
</dbReference>
<evidence type="ECO:0000256" key="4">
    <source>
        <dbReference type="ARBA" id="ARBA00013673"/>
    </source>
</evidence>
<evidence type="ECO:0000313" key="15">
    <source>
        <dbReference type="EMBL" id="PCK20753.1"/>
    </source>
</evidence>
<dbReference type="PANTHER" id="PTHR30027:SF3">
    <property type="entry name" value="16S RRNA (URACIL(1498)-N(3))-METHYLTRANSFERASE"/>
    <property type="match status" value="1"/>
</dbReference>
<dbReference type="Pfam" id="PF20260">
    <property type="entry name" value="PUA_4"/>
    <property type="match status" value="1"/>
</dbReference>
<dbReference type="Pfam" id="PF04452">
    <property type="entry name" value="Methyltrans_RNA"/>
    <property type="match status" value="1"/>
</dbReference>
<dbReference type="AlphaFoldDB" id="A0A2A5IU42"/>
<evidence type="ECO:0000256" key="10">
    <source>
        <dbReference type="ARBA" id="ARBA00025699"/>
    </source>
</evidence>
<dbReference type="FunFam" id="3.40.1280.10:FF:000024">
    <property type="entry name" value="Ribosomal RNA small subunit methyltransferase E"/>
    <property type="match status" value="1"/>
</dbReference>
<evidence type="ECO:0000256" key="5">
    <source>
        <dbReference type="ARBA" id="ARBA00022490"/>
    </source>
</evidence>